<dbReference type="CDD" id="cd07197">
    <property type="entry name" value="nitrilase"/>
    <property type="match status" value="1"/>
</dbReference>
<proteinExistence type="predicted"/>
<name>A0A7S8FDU1_9BACT</name>
<dbReference type="PANTHER" id="PTHR43674">
    <property type="entry name" value="NITRILASE C965.09-RELATED"/>
    <property type="match status" value="1"/>
</dbReference>
<dbReference type="KEGG" id="nkf:Nkreftii_001747"/>
<dbReference type="EMBL" id="CP047423">
    <property type="protein sequence ID" value="QPD03973.1"/>
    <property type="molecule type" value="Genomic_DNA"/>
</dbReference>
<dbReference type="Proteomes" id="UP000593737">
    <property type="component" value="Chromosome"/>
</dbReference>
<evidence type="ECO:0000256" key="1">
    <source>
        <dbReference type="ARBA" id="ARBA00022801"/>
    </source>
</evidence>
<evidence type="ECO:0000259" key="2">
    <source>
        <dbReference type="PROSITE" id="PS50263"/>
    </source>
</evidence>
<organism evidence="3 4">
    <name type="scientific">Candidatus Nitrospira kreftii</name>
    <dbReference type="NCBI Taxonomy" id="2652173"/>
    <lineage>
        <taxon>Bacteria</taxon>
        <taxon>Pseudomonadati</taxon>
        <taxon>Nitrospirota</taxon>
        <taxon>Nitrospiria</taxon>
        <taxon>Nitrospirales</taxon>
        <taxon>Nitrospiraceae</taxon>
        <taxon>Nitrospira</taxon>
    </lineage>
</organism>
<accession>A0A7S8FDU1</accession>
<sequence length="256" mass="28248">MRVGKIALLHLETVPGAIERNRYVIVEAIKHAAGTGAEWIVTPELAVCGLQFAHVVGSEWIQPQPDPWMQQVCKLVKALKRTVFLACPEREGGRCYNSVFVIGPTGDILGKHRKINVVSDSLAWSSPGDRVAPIECDGIKVGVLICSDVYTSNIARALRFEGAQMLVSPASWGPGIHGPNGEWEQRTHETGLPLIVCNRTGAEKTLDFWKAPSLVVKEGTRLLVHTSKKSAVLTFTWDFEGMALRSSRYMIDYIRN</sequence>
<dbReference type="InterPro" id="IPR036526">
    <property type="entry name" value="C-N_Hydrolase_sf"/>
</dbReference>
<keyword evidence="1" id="KW-0378">Hydrolase</keyword>
<dbReference type="InterPro" id="IPR050345">
    <property type="entry name" value="Aliph_Amidase/BUP"/>
</dbReference>
<feature type="domain" description="CN hydrolase" evidence="2">
    <location>
        <begin position="4"/>
        <end position="256"/>
    </location>
</feature>
<dbReference type="GO" id="GO:0016811">
    <property type="term" value="F:hydrolase activity, acting on carbon-nitrogen (but not peptide) bonds, in linear amides"/>
    <property type="evidence" value="ECO:0007669"/>
    <property type="project" value="TreeGrafter"/>
</dbReference>
<dbReference type="PANTHER" id="PTHR43674:SF16">
    <property type="entry name" value="CARBON-NITROGEN FAMILY, PUTATIVE (AFU_ORTHOLOGUE AFUA_5G02350)-RELATED"/>
    <property type="match status" value="1"/>
</dbReference>
<dbReference type="Pfam" id="PF00795">
    <property type="entry name" value="CN_hydrolase"/>
    <property type="match status" value="1"/>
</dbReference>
<evidence type="ECO:0000313" key="4">
    <source>
        <dbReference type="Proteomes" id="UP000593737"/>
    </source>
</evidence>
<dbReference type="SUPFAM" id="SSF56317">
    <property type="entry name" value="Carbon-nitrogen hydrolase"/>
    <property type="match status" value="1"/>
</dbReference>
<dbReference type="PROSITE" id="PS50263">
    <property type="entry name" value="CN_HYDROLASE"/>
    <property type="match status" value="1"/>
</dbReference>
<evidence type="ECO:0000313" key="3">
    <source>
        <dbReference type="EMBL" id="QPD03973.1"/>
    </source>
</evidence>
<gene>
    <name evidence="3" type="ORF">Nkreftii_001747</name>
</gene>
<dbReference type="AlphaFoldDB" id="A0A7S8FDU1"/>
<reference evidence="3 4" key="1">
    <citation type="journal article" date="2020" name="ISME J.">
        <title>Enrichment and physiological characterization of a novel comammox Nitrospira indicates ammonium inhibition of complete nitrification.</title>
        <authorList>
            <person name="Sakoula D."/>
            <person name="Koch H."/>
            <person name="Frank J."/>
            <person name="Jetten M.S.M."/>
            <person name="van Kessel M.A.H.J."/>
            <person name="Lucker S."/>
        </authorList>
    </citation>
    <scope>NUCLEOTIDE SEQUENCE [LARGE SCALE GENOMIC DNA]</scope>
    <source>
        <strain evidence="3">Comreactor17</strain>
    </source>
</reference>
<protein>
    <recommendedName>
        <fullName evidence="2">CN hydrolase domain-containing protein</fullName>
    </recommendedName>
</protein>
<dbReference type="Gene3D" id="3.60.110.10">
    <property type="entry name" value="Carbon-nitrogen hydrolase"/>
    <property type="match status" value="1"/>
</dbReference>
<dbReference type="InterPro" id="IPR003010">
    <property type="entry name" value="C-N_Hydrolase"/>
</dbReference>